<dbReference type="AlphaFoldDB" id="R7S366"/>
<dbReference type="KEGG" id="psq:PUNSTDRAFT_138040"/>
<dbReference type="Proteomes" id="UP000054196">
    <property type="component" value="Unassembled WGS sequence"/>
</dbReference>
<proteinExistence type="predicted"/>
<dbReference type="RefSeq" id="XP_007387763.1">
    <property type="nucleotide sequence ID" value="XM_007387701.1"/>
</dbReference>
<evidence type="ECO:0000256" key="1">
    <source>
        <dbReference type="SAM" id="MobiDB-lite"/>
    </source>
</evidence>
<evidence type="ECO:0000313" key="2">
    <source>
        <dbReference type="EMBL" id="EIN04840.1"/>
    </source>
</evidence>
<accession>R7S366</accession>
<sequence>MLQVLKADSDAAVERFKKAKADSSLEECFADLFPDASNSLIPFLPATIGTIADSLGAGVPPGPVAPGAGTAIVAAVSLLQGLPVGFMPADLDQLCGADRNRQQPQTAPAPPQRGPLVSFQAHFLPPLPVAQSFAAAGHNPFPLIDNLAKASQNWRLPFPPPPGGTSSHTATSISHTTIVSTTTAHTTPPATTHTTETPPHTSTTTNHP</sequence>
<reference evidence="3" key="1">
    <citation type="journal article" date="2012" name="Science">
        <title>The Paleozoic origin of enzymatic lignin decomposition reconstructed from 31 fungal genomes.</title>
        <authorList>
            <person name="Floudas D."/>
            <person name="Binder M."/>
            <person name="Riley R."/>
            <person name="Barry K."/>
            <person name="Blanchette R.A."/>
            <person name="Henrissat B."/>
            <person name="Martinez A.T."/>
            <person name="Otillar R."/>
            <person name="Spatafora J.W."/>
            <person name="Yadav J.S."/>
            <person name="Aerts A."/>
            <person name="Benoit I."/>
            <person name="Boyd A."/>
            <person name="Carlson A."/>
            <person name="Copeland A."/>
            <person name="Coutinho P.M."/>
            <person name="de Vries R.P."/>
            <person name="Ferreira P."/>
            <person name="Findley K."/>
            <person name="Foster B."/>
            <person name="Gaskell J."/>
            <person name="Glotzer D."/>
            <person name="Gorecki P."/>
            <person name="Heitman J."/>
            <person name="Hesse C."/>
            <person name="Hori C."/>
            <person name="Igarashi K."/>
            <person name="Jurgens J.A."/>
            <person name="Kallen N."/>
            <person name="Kersten P."/>
            <person name="Kohler A."/>
            <person name="Kuees U."/>
            <person name="Kumar T.K.A."/>
            <person name="Kuo A."/>
            <person name="LaButti K."/>
            <person name="Larrondo L.F."/>
            <person name="Lindquist E."/>
            <person name="Ling A."/>
            <person name="Lombard V."/>
            <person name="Lucas S."/>
            <person name="Lundell T."/>
            <person name="Martin R."/>
            <person name="McLaughlin D.J."/>
            <person name="Morgenstern I."/>
            <person name="Morin E."/>
            <person name="Murat C."/>
            <person name="Nagy L.G."/>
            <person name="Nolan M."/>
            <person name="Ohm R.A."/>
            <person name="Patyshakuliyeva A."/>
            <person name="Rokas A."/>
            <person name="Ruiz-Duenas F.J."/>
            <person name="Sabat G."/>
            <person name="Salamov A."/>
            <person name="Samejima M."/>
            <person name="Schmutz J."/>
            <person name="Slot J.C."/>
            <person name="St John F."/>
            <person name="Stenlid J."/>
            <person name="Sun H."/>
            <person name="Sun S."/>
            <person name="Syed K."/>
            <person name="Tsang A."/>
            <person name="Wiebenga A."/>
            <person name="Young D."/>
            <person name="Pisabarro A."/>
            <person name="Eastwood D.C."/>
            <person name="Martin F."/>
            <person name="Cullen D."/>
            <person name="Grigoriev I.V."/>
            <person name="Hibbett D.S."/>
        </authorList>
    </citation>
    <scope>NUCLEOTIDE SEQUENCE [LARGE SCALE GENOMIC DNA]</scope>
    <source>
        <strain evidence="3">HHB-11173 SS5</strain>
    </source>
</reference>
<dbReference type="GeneID" id="18879973"/>
<dbReference type="EMBL" id="JH687552">
    <property type="protein sequence ID" value="EIN04840.1"/>
    <property type="molecule type" value="Genomic_DNA"/>
</dbReference>
<gene>
    <name evidence="2" type="ORF">PUNSTDRAFT_138040</name>
</gene>
<keyword evidence="3" id="KW-1185">Reference proteome</keyword>
<organism evidence="2 3">
    <name type="scientific">Punctularia strigosozonata (strain HHB-11173)</name>
    <name type="common">White-rot fungus</name>
    <dbReference type="NCBI Taxonomy" id="741275"/>
    <lineage>
        <taxon>Eukaryota</taxon>
        <taxon>Fungi</taxon>
        <taxon>Dikarya</taxon>
        <taxon>Basidiomycota</taxon>
        <taxon>Agaricomycotina</taxon>
        <taxon>Agaricomycetes</taxon>
        <taxon>Corticiales</taxon>
        <taxon>Punctulariaceae</taxon>
        <taxon>Punctularia</taxon>
    </lineage>
</organism>
<protein>
    <submittedName>
        <fullName evidence="2">Uncharacterized protein</fullName>
    </submittedName>
</protein>
<dbReference type="HOGENOM" id="CLU_1321477_0_0_1"/>
<name>R7S366_PUNST</name>
<evidence type="ECO:0000313" key="3">
    <source>
        <dbReference type="Proteomes" id="UP000054196"/>
    </source>
</evidence>
<feature type="region of interest" description="Disordered" evidence="1">
    <location>
        <begin position="181"/>
        <end position="208"/>
    </location>
</feature>
<dbReference type="eggNOG" id="ENOG502RD2Z">
    <property type="taxonomic scope" value="Eukaryota"/>
</dbReference>